<dbReference type="AlphaFoldDB" id="A0A0C9WQ71"/>
<dbReference type="Proteomes" id="UP000054477">
    <property type="component" value="Unassembled WGS sequence"/>
</dbReference>
<feature type="non-terminal residue" evidence="1">
    <location>
        <position position="148"/>
    </location>
</feature>
<reference evidence="1 2" key="1">
    <citation type="submission" date="2014-04" db="EMBL/GenBank/DDBJ databases">
        <authorList>
            <consortium name="DOE Joint Genome Institute"/>
            <person name="Kuo A."/>
            <person name="Kohler A."/>
            <person name="Nagy L.G."/>
            <person name="Floudas D."/>
            <person name="Copeland A."/>
            <person name="Barry K.W."/>
            <person name="Cichocki N."/>
            <person name="Veneault-Fourrey C."/>
            <person name="LaButti K."/>
            <person name="Lindquist E.A."/>
            <person name="Lipzen A."/>
            <person name="Lundell T."/>
            <person name="Morin E."/>
            <person name="Murat C."/>
            <person name="Sun H."/>
            <person name="Tunlid A."/>
            <person name="Henrissat B."/>
            <person name="Grigoriev I.V."/>
            <person name="Hibbett D.S."/>
            <person name="Martin F."/>
            <person name="Nordberg H.P."/>
            <person name="Cantor M.N."/>
            <person name="Hua S.X."/>
        </authorList>
    </citation>
    <scope>NUCLEOTIDE SEQUENCE [LARGE SCALE GENOMIC DNA]</scope>
    <source>
        <strain evidence="1 2">LaAM-08-1</strain>
    </source>
</reference>
<dbReference type="InterPro" id="IPR015943">
    <property type="entry name" value="WD40/YVTN_repeat-like_dom_sf"/>
</dbReference>
<dbReference type="Gene3D" id="2.130.10.10">
    <property type="entry name" value="YVTN repeat-like/Quinoprotein amine dehydrogenase"/>
    <property type="match status" value="1"/>
</dbReference>
<gene>
    <name evidence="1" type="ORF">K443DRAFT_63351</name>
</gene>
<accession>A0A0C9WQ71</accession>
<evidence type="ECO:0000313" key="1">
    <source>
        <dbReference type="EMBL" id="KIJ93240.1"/>
    </source>
</evidence>
<sequence length="148" mass="16704">EDIIDLEEPELAFSADGSKFAMNNGRVSVWDIRSKVPLKTFTGVPKSNYDDGFVQFLQFSSGKLGKEVLVFVRDDVSHLEIIHVIDATSFETEEMLPLKLKRIDWDAGVGGLFFDPSGGTLYAELEGTLYEWDLQENKPGPEWWIGEE</sequence>
<keyword evidence="2" id="KW-1185">Reference proteome</keyword>
<organism evidence="1 2">
    <name type="scientific">Laccaria amethystina LaAM-08-1</name>
    <dbReference type="NCBI Taxonomy" id="1095629"/>
    <lineage>
        <taxon>Eukaryota</taxon>
        <taxon>Fungi</taxon>
        <taxon>Dikarya</taxon>
        <taxon>Basidiomycota</taxon>
        <taxon>Agaricomycotina</taxon>
        <taxon>Agaricomycetes</taxon>
        <taxon>Agaricomycetidae</taxon>
        <taxon>Agaricales</taxon>
        <taxon>Agaricineae</taxon>
        <taxon>Hydnangiaceae</taxon>
        <taxon>Laccaria</taxon>
    </lineage>
</organism>
<name>A0A0C9WQ71_9AGAR</name>
<protein>
    <submittedName>
        <fullName evidence="1">Uncharacterized protein</fullName>
    </submittedName>
</protein>
<reference evidence="2" key="2">
    <citation type="submission" date="2015-01" db="EMBL/GenBank/DDBJ databases">
        <title>Evolutionary Origins and Diversification of the Mycorrhizal Mutualists.</title>
        <authorList>
            <consortium name="DOE Joint Genome Institute"/>
            <consortium name="Mycorrhizal Genomics Consortium"/>
            <person name="Kohler A."/>
            <person name="Kuo A."/>
            <person name="Nagy L.G."/>
            <person name="Floudas D."/>
            <person name="Copeland A."/>
            <person name="Barry K.W."/>
            <person name="Cichocki N."/>
            <person name="Veneault-Fourrey C."/>
            <person name="LaButti K."/>
            <person name="Lindquist E.A."/>
            <person name="Lipzen A."/>
            <person name="Lundell T."/>
            <person name="Morin E."/>
            <person name="Murat C."/>
            <person name="Riley R."/>
            <person name="Ohm R."/>
            <person name="Sun H."/>
            <person name="Tunlid A."/>
            <person name="Henrissat B."/>
            <person name="Grigoriev I.V."/>
            <person name="Hibbett D.S."/>
            <person name="Martin F."/>
        </authorList>
    </citation>
    <scope>NUCLEOTIDE SEQUENCE [LARGE SCALE GENOMIC DNA]</scope>
    <source>
        <strain evidence="2">LaAM-08-1</strain>
    </source>
</reference>
<feature type="non-terminal residue" evidence="1">
    <location>
        <position position="1"/>
    </location>
</feature>
<dbReference type="EMBL" id="KN838856">
    <property type="protein sequence ID" value="KIJ93240.1"/>
    <property type="molecule type" value="Genomic_DNA"/>
</dbReference>
<evidence type="ECO:0000313" key="2">
    <source>
        <dbReference type="Proteomes" id="UP000054477"/>
    </source>
</evidence>
<dbReference type="HOGENOM" id="CLU_1661046_0_0_1"/>
<proteinExistence type="predicted"/>
<dbReference type="InterPro" id="IPR011041">
    <property type="entry name" value="Quinoprot_gluc/sorb_DH_b-prop"/>
</dbReference>
<dbReference type="SUPFAM" id="SSF50952">
    <property type="entry name" value="Soluble quinoprotein glucose dehydrogenase"/>
    <property type="match status" value="1"/>
</dbReference>